<name>A0A2P7U169_9NEIS</name>
<sequence>MTEELPIGEDEPVENFLTEDEQAVFFTWTEAQQEHYLAAQESYEAMKAYLEDSETPEEAKALLDLDGWK</sequence>
<evidence type="ECO:0000313" key="1">
    <source>
        <dbReference type="EMBL" id="PSJ80653.1"/>
    </source>
</evidence>
<proteinExistence type="predicted"/>
<protein>
    <submittedName>
        <fullName evidence="1">Uncharacterized protein</fullName>
    </submittedName>
</protein>
<dbReference type="Proteomes" id="UP000241868">
    <property type="component" value="Unassembled WGS sequence"/>
</dbReference>
<evidence type="ECO:0000313" key="2">
    <source>
        <dbReference type="Proteomes" id="UP000241868"/>
    </source>
</evidence>
<dbReference type="EMBL" id="PXYY01000021">
    <property type="protein sequence ID" value="PSJ80653.1"/>
    <property type="molecule type" value="Genomic_DNA"/>
</dbReference>
<accession>A0A2P7U169</accession>
<keyword evidence="2" id="KW-1185">Reference proteome</keyword>
<comment type="caution">
    <text evidence="1">The sequence shown here is derived from an EMBL/GenBank/DDBJ whole genome shotgun (WGS) entry which is preliminary data.</text>
</comment>
<organism evidence="1 2">
    <name type="scientific">Neisseria iguanae</name>
    <dbReference type="NCBI Taxonomy" id="90242"/>
    <lineage>
        <taxon>Bacteria</taxon>
        <taxon>Pseudomonadati</taxon>
        <taxon>Pseudomonadota</taxon>
        <taxon>Betaproteobacteria</taxon>
        <taxon>Neisseriales</taxon>
        <taxon>Neisseriaceae</taxon>
        <taxon>Neisseria</taxon>
    </lineage>
</organism>
<dbReference type="RefSeq" id="WP_106741093.1">
    <property type="nucleotide sequence ID" value="NZ_PXYY01000021.1"/>
</dbReference>
<reference evidence="1 2" key="1">
    <citation type="submission" date="2018-03" db="EMBL/GenBank/DDBJ databases">
        <title>Neisseria weixii sp. nov., isolated from the intestinal contents of Tibetan Plateau pika (Ochotona curzoniae) in Yushu, Qinghai Province, China.</title>
        <authorList>
            <person name="Gui Z."/>
        </authorList>
    </citation>
    <scope>NUCLEOTIDE SEQUENCE [LARGE SCALE GENOMIC DNA]</scope>
    <source>
        <strain evidence="1 2">ATCC 51483</strain>
    </source>
</reference>
<gene>
    <name evidence="1" type="ORF">C7N83_05065</name>
</gene>
<dbReference type="AlphaFoldDB" id="A0A2P7U169"/>